<reference evidence="1" key="2">
    <citation type="submission" date="2021-04" db="EMBL/GenBank/DDBJ databases">
        <authorList>
            <person name="Gilroy R."/>
        </authorList>
    </citation>
    <scope>NUCLEOTIDE SEQUENCE</scope>
    <source>
        <strain evidence="1">CHK32-1732</strain>
    </source>
</reference>
<comment type="caution">
    <text evidence="1">The sequence shown here is derived from an EMBL/GenBank/DDBJ whole genome shotgun (WGS) entry which is preliminary data.</text>
</comment>
<accession>A0A9D1RQX9</accession>
<dbReference type="Proteomes" id="UP000824190">
    <property type="component" value="Unassembled WGS sequence"/>
</dbReference>
<gene>
    <name evidence="1" type="ORF">H9870_08210</name>
</gene>
<name>A0A9D1RQX9_9CORY</name>
<reference evidence="1" key="1">
    <citation type="journal article" date="2021" name="PeerJ">
        <title>Extensive microbial diversity within the chicken gut microbiome revealed by metagenomics and culture.</title>
        <authorList>
            <person name="Gilroy R."/>
            <person name="Ravi A."/>
            <person name="Getino M."/>
            <person name="Pursley I."/>
            <person name="Horton D.L."/>
            <person name="Alikhan N.F."/>
            <person name="Baker D."/>
            <person name="Gharbi K."/>
            <person name="Hall N."/>
            <person name="Watson M."/>
            <person name="Adriaenssens E.M."/>
            <person name="Foster-Nyarko E."/>
            <person name="Jarju S."/>
            <person name="Secka A."/>
            <person name="Antonio M."/>
            <person name="Oren A."/>
            <person name="Chaudhuri R.R."/>
            <person name="La Ragione R."/>
            <person name="Hildebrand F."/>
            <person name="Pallen M.J."/>
        </authorList>
    </citation>
    <scope>NUCLEOTIDE SEQUENCE</scope>
    <source>
        <strain evidence="1">CHK32-1732</strain>
    </source>
</reference>
<evidence type="ECO:0000313" key="2">
    <source>
        <dbReference type="Proteomes" id="UP000824190"/>
    </source>
</evidence>
<proteinExistence type="predicted"/>
<dbReference type="EMBL" id="DXGC01000073">
    <property type="protein sequence ID" value="HIW91628.1"/>
    <property type="molecule type" value="Genomic_DNA"/>
</dbReference>
<dbReference type="AlphaFoldDB" id="A0A9D1RQX9"/>
<sequence length="158" mass="17494">MVIAVTVVVTLTITSESQTESSSPTASTEPESPLTWSLYPPDGTYLQFQGCQDREVLVELFLDGDLLIDNRENMIDEVGMSMTIESNLLDAEFTTNVFGDEGDWTTLGDLSLMVTPDPGVNCIVEAYYRSRFDVVLGEGDRVERGPLKDQQLSVELNF</sequence>
<organism evidence="1 2">
    <name type="scientific">Candidatus Corynebacterium avicola</name>
    <dbReference type="NCBI Taxonomy" id="2838527"/>
    <lineage>
        <taxon>Bacteria</taxon>
        <taxon>Bacillati</taxon>
        <taxon>Actinomycetota</taxon>
        <taxon>Actinomycetes</taxon>
        <taxon>Mycobacteriales</taxon>
        <taxon>Corynebacteriaceae</taxon>
        <taxon>Corynebacterium</taxon>
    </lineage>
</organism>
<evidence type="ECO:0000313" key="1">
    <source>
        <dbReference type="EMBL" id="HIW91628.1"/>
    </source>
</evidence>
<protein>
    <submittedName>
        <fullName evidence="1">Uncharacterized protein</fullName>
    </submittedName>
</protein>